<sequence>MRTLSNHAALQQVSQPAADGERLAAILSIPAAADDKAGWAYRIPHELAEYDCFVESDPEDEQLVSRLGEASVLDKPLALFLSASQAGAAQRLADAASKGGACLVRIVVVHDGGNVAAAAAVLEGVDVPTTWVDDLSGSPVSCPGAAAVFAGLRESLAKDVSAAASGAVRAFEEYNATRPHPDAYPWRPLLSLALAEHGGEEALIDEETALTLRQAYERAQAYADAFEARGCAEPSSRRVVGIYLPWNERRI</sequence>
<accession>A0A0D3L0I0</accession>
<reference evidence="2" key="1">
    <citation type="journal article" date="2013" name="Nature">
        <title>Pan genome of the phytoplankton Emiliania underpins its global distribution.</title>
        <authorList>
            <person name="Read B.A."/>
            <person name="Kegel J."/>
            <person name="Klute M.J."/>
            <person name="Kuo A."/>
            <person name="Lefebvre S.C."/>
            <person name="Maumus F."/>
            <person name="Mayer C."/>
            <person name="Miller J."/>
            <person name="Monier A."/>
            <person name="Salamov A."/>
            <person name="Young J."/>
            <person name="Aguilar M."/>
            <person name="Claverie J.M."/>
            <person name="Frickenhaus S."/>
            <person name="Gonzalez K."/>
            <person name="Herman E.K."/>
            <person name="Lin Y.C."/>
            <person name="Napier J."/>
            <person name="Ogata H."/>
            <person name="Sarno A.F."/>
            <person name="Shmutz J."/>
            <person name="Schroeder D."/>
            <person name="de Vargas C."/>
            <person name="Verret F."/>
            <person name="von Dassow P."/>
            <person name="Valentin K."/>
            <person name="Van de Peer Y."/>
            <person name="Wheeler G."/>
            <person name="Dacks J.B."/>
            <person name="Delwiche C.F."/>
            <person name="Dyhrman S.T."/>
            <person name="Glockner G."/>
            <person name="John U."/>
            <person name="Richards T."/>
            <person name="Worden A.Z."/>
            <person name="Zhang X."/>
            <person name="Grigoriev I.V."/>
            <person name="Allen A.E."/>
            <person name="Bidle K."/>
            <person name="Borodovsky M."/>
            <person name="Bowler C."/>
            <person name="Brownlee C."/>
            <person name="Cock J.M."/>
            <person name="Elias M."/>
            <person name="Gladyshev V.N."/>
            <person name="Groth M."/>
            <person name="Guda C."/>
            <person name="Hadaegh A."/>
            <person name="Iglesias-Rodriguez M.D."/>
            <person name="Jenkins J."/>
            <person name="Jones B.M."/>
            <person name="Lawson T."/>
            <person name="Leese F."/>
            <person name="Lindquist E."/>
            <person name="Lobanov A."/>
            <person name="Lomsadze A."/>
            <person name="Malik S.B."/>
            <person name="Marsh M.E."/>
            <person name="Mackinder L."/>
            <person name="Mock T."/>
            <person name="Mueller-Roeber B."/>
            <person name="Pagarete A."/>
            <person name="Parker M."/>
            <person name="Probert I."/>
            <person name="Quesneville H."/>
            <person name="Raines C."/>
            <person name="Rensing S.A."/>
            <person name="Riano-Pachon D.M."/>
            <person name="Richier S."/>
            <person name="Rokitta S."/>
            <person name="Shiraiwa Y."/>
            <person name="Soanes D.M."/>
            <person name="van der Giezen M."/>
            <person name="Wahlund T.M."/>
            <person name="Williams B."/>
            <person name="Wilson W."/>
            <person name="Wolfe G."/>
            <person name="Wurch L.L."/>
        </authorList>
    </citation>
    <scope>NUCLEOTIDE SEQUENCE</scope>
</reference>
<dbReference type="KEGG" id="ehx:EMIHUDRAFT_193839"/>
<reference evidence="1" key="2">
    <citation type="submission" date="2024-10" db="UniProtKB">
        <authorList>
            <consortium name="EnsemblProtists"/>
        </authorList>
    </citation>
    <scope>IDENTIFICATION</scope>
</reference>
<name>A0A0D3L0I0_EMIH1</name>
<dbReference type="PaxDb" id="2903-EOD41515"/>
<dbReference type="GeneID" id="17286785"/>
<organism evidence="1 2">
    <name type="scientific">Emiliania huxleyi (strain CCMP1516)</name>
    <dbReference type="NCBI Taxonomy" id="280463"/>
    <lineage>
        <taxon>Eukaryota</taxon>
        <taxon>Haptista</taxon>
        <taxon>Haptophyta</taxon>
        <taxon>Prymnesiophyceae</taxon>
        <taxon>Isochrysidales</taxon>
        <taxon>Noelaerhabdaceae</taxon>
        <taxon>Emiliania</taxon>
    </lineage>
</organism>
<proteinExistence type="predicted"/>
<evidence type="ECO:0000313" key="2">
    <source>
        <dbReference type="Proteomes" id="UP000013827"/>
    </source>
</evidence>
<evidence type="ECO:0000313" key="1">
    <source>
        <dbReference type="EnsemblProtists" id="EOD41515"/>
    </source>
</evidence>
<dbReference type="EnsemblProtists" id="EOD41515">
    <property type="protein sequence ID" value="EOD41515"/>
    <property type="gene ID" value="EMIHUDRAFT_193839"/>
</dbReference>
<keyword evidence="2" id="KW-1185">Reference proteome</keyword>
<dbReference type="RefSeq" id="XP_005793944.1">
    <property type="nucleotide sequence ID" value="XM_005793887.1"/>
</dbReference>
<protein>
    <submittedName>
        <fullName evidence="1">Uncharacterized protein</fullName>
    </submittedName>
</protein>
<dbReference type="AlphaFoldDB" id="A0A0D3L0I0"/>
<dbReference type="Proteomes" id="UP000013827">
    <property type="component" value="Unassembled WGS sequence"/>
</dbReference>
<dbReference type="HOGENOM" id="CLU_1108746_0_0_1"/>